<sequence length="39" mass="4507">MSGKTATVSFRKTYCNSHNKQMTIFHKVNVHVCLKRSSH</sequence>
<reference evidence="1" key="2">
    <citation type="journal article" date="2015" name="Fish Shellfish Immunol.">
        <title>Early steps in the European eel (Anguilla anguilla)-Vibrio vulnificus interaction in the gills: Role of the RtxA13 toxin.</title>
        <authorList>
            <person name="Callol A."/>
            <person name="Pajuelo D."/>
            <person name="Ebbesson L."/>
            <person name="Teles M."/>
            <person name="MacKenzie S."/>
            <person name="Amaro C."/>
        </authorList>
    </citation>
    <scope>NUCLEOTIDE SEQUENCE</scope>
</reference>
<protein>
    <submittedName>
        <fullName evidence="1">Uncharacterized protein</fullName>
    </submittedName>
</protein>
<evidence type="ECO:0000313" key="1">
    <source>
        <dbReference type="EMBL" id="JAH88706.1"/>
    </source>
</evidence>
<reference evidence="1" key="1">
    <citation type="submission" date="2014-11" db="EMBL/GenBank/DDBJ databases">
        <authorList>
            <person name="Amaro Gonzalez C."/>
        </authorList>
    </citation>
    <scope>NUCLEOTIDE SEQUENCE</scope>
</reference>
<name>A0A0E9WEF4_ANGAN</name>
<dbReference type="EMBL" id="GBXM01019871">
    <property type="protein sequence ID" value="JAH88706.1"/>
    <property type="molecule type" value="Transcribed_RNA"/>
</dbReference>
<organism evidence="1">
    <name type="scientific">Anguilla anguilla</name>
    <name type="common">European freshwater eel</name>
    <name type="synonym">Muraena anguilla</name>
    <dbReference type="NCBI Taxonomy" id="7936"/>
    <lineage>
        <taxon>Eukaryota</taxon>
        <taxon>Metazoa</taxon>
        <taxon>Chordata</taxon>
        <taxon>Craniata</taxon>
        <taxon>Vertebrata</taxon>
        <taxon>Euteleostomi</taxon>
        <taxon>Actinopterygii</taxon>
        <taxon>Neopterygii</taxon>
        <taxon>Teleostei</taxon>
        <taxon>Anguilliformes</taxon>
        <taxon>Anguillidae</taxon>
        <taxon>Anguilla</taxon>
    </lineage>
</organism>
<dbReference type="AlphaFoldDB" id="A0A0E9WEF4"/>
<proteinExistence type="predicted"/>
<accession>A0A0E9WEF4</accession>